<keyword evidence="2" id="KW-1185">Reference proteome</keyword>
<name>A0ACC0WUD9_9STRA</name>
<proteinExistence type="predicted"/>
<gene>
    <name evidence="1" type="ORF">PsorP6_000222</name>
</gene>
<dbReference type="Proteomes" id="UP001163321">
    <property type="component" value="Chromosome 1"/>
</dbReference>
<dbReference type="EMBL" id="CM047580">
    <property type="protein sequence ID" value="KAI9922217.1"/>
    <property type="molecule type" value="Genomic_DNA"/>
</dbReference>
<protein>
    <submittedName>
        <fullName evidence="1">Uncharacterized protein</fullName>
    </submittedName>
</protein>
<comment type="caution">
    <text evidence="1">The sequence shown here is derived from an EMBL/GenBank/DDBJ whole genome shotgun (WGS) entry which is preliminary data.</text>
</comment>
<organism evidence="1 2">
    <name type="scientific">Peronosclerospora sorghi</name>
    <dbReference type="NCBI Taxonomy" id="230839"/>
    <lineage>
        <taxon>Eukaryota</taxon>
        <taxon>Sar</taxon>
        <taxon>Stramenopiles</taxon>
        <taxon>Oomycota</taxon>
        <taxon>Peronosporomycetes</taxon>
        <taxon>Peronosporales</taxon>
        <taxon>Peronosporaceae</taxon>
        <taxon>Peronosclerospora</taxon>
    </lineage>
</organism>
<sequence length="117" mass="13315">MLFGLYLILTERRLDQPENLGEMTASIYGGRYMLFMMDDCLDSHRRDVKCVADYKIHGHMTYVNATNVSNGDNVHAMGLDPIWKTSSNELLVFKSFMIKISVIFGIVQMTFGILLKG</sequence>
<evidence type="ECO:0000313" key="2">
    <source>
        <dbReference type="Proteomes" id="UP001163321"/>
    </source>
</evidence>
<evidence type="ECO:0000313" key="1">
    <source>
        <dbReference type="EMBL" id="KAI9922217.1"/>
    </source>
</evidence>
<reference evidence="1 2" key="1">
    <citation type="journal article" date="2022" name="bioRxiv">
        <title>The genome of the oomycete Peronosclerospora sorghi, a cosmopolitan pathogen of maize and sorghum, is inflated with dispersed pseudogenes.</title>
        <authorList>
            <person name="Fletcher K."/>
            <person name="Martin F."/>
            <person name="Isakeit T."/>
            <person name="Cavanaugh K."/>
            <person name="Magill C."/>
            <person name="Michelmore R."/>
        </authorList>
    </citation>
    <scope>NUCLEOTIDE SEQUENCE [LARGE SCALE GENOMIC DNA]</scope>
    <source>
        <strain evidence="1">P6</strain>
    </source>
</reference>
<accession>A0ACC0WUD9</accession>